<feature type="modified residue" description="4-aspartylphosphate" evidence="2">
    <location>
        <position position="52"/>
    </location>
</feature>
<dbReference type="InterPro" id="IPR050595">
    <property type="entry name" value="Bact_response_regulator"/>
</dbReference>
<evidence type="ECO:0000256" key="1">
    <source>
        <dbReference type="ARBA" id="ARBA00022553"/>
    </source>
</evidence>
<dbReference type="InterPro" id="IPR001789">
    <property type="entry name" value="Sig_transdc_resp-reg_receiver"/>
</dbReference>
<evidence type="ECO:0000313" key="5">
    <source>
        <dbReference type="Proteomes" id="UP000265848"/>
    </source>
</evidence>
<dbReference type="InterPro" id="IPR011006">
    <property type="entry name" value="CheY-like_superfamily"/>
</dbReference>
<dbReference type="Gene3D" id="3.40.50.2300">
    <property type="match status" value="1"/>
</dbReference>
<dbReference type="PANTHER" id="PTHR44591:SF23">
    <property type="entry name" value="CHEY SUBFAMILY"/>
    <property type="match status" value="1"/>
</dbReference>
<evidence type="ECO:0000256" key="2">
    <source>
        <dbReference type="PROSITE-ProRule" id="PRU00169"/>
    </source>
</evidence>
<organism evidence="4 5">
    <name type="scientific">Pseudooceanicola sediminis</name>
    <dbReference type="NCBI Taxonomy" id="2211117"/>
    <lineage>
        <taxon>Bacteria</taxon>
        <taxon>Pseudomonadati</taxon>
        <taxon>Pseudomonadota</taxon>
        <taxon>Alphaproteobacteria</taxon>
        <taxon>Rhodobacterales</taxon>
        <taxon>Paracoccaceae</taxon>
        <taxon>Pseudooceanicola</taxon>
    </lineage>
</organism>
<dbReference type="OrthoDB" id="5456285at2"/>
<dbReference type="AlphaFoldDB" id="A0A399JB48"/>
<keyword evidence="5" id="KW-1185">Reference proteome</keyword>
<dbReference type="GO" id="GO:0000160">
    <property type="term" value="P:phosphorelay signal transduction system"/>
    <property type="evidence" value="ECO:0007669"/>
    <property type="project" value="InterPro"/>
</dbReference>
<name>A0A399JB48_9RHOB</name>
<dbReference type="PROSITE" id="PS50110">
    <property type="entry name" value="RESPONSE_REGULATORY"/>
    <property type="match status" value="1"/>
</dbReference>
<evidence type="ECO:0000313" key="4">
    <source>
        <dbReference type="EMBL" id="RII39866.1"/>
    </source>
</evidence>
<dbReference type="Pfam" id="PF00072">
    <property type="entry name" value="Response_reg"/>
    <property type="match status" value="1"/>
</dbReference>
<reference evidence="4 5" key="1">
    <citation type="submission" date="2018-08" db="EMBL/GenBank/DDBJ databases">
        <title>Pseudooceanicola sediminis CY03 in the family Rhodobacteracea.</title>
        <authorList>
            <person name="Zhang Y.-J."/>
        </authorList>
    </citation>
    <scope>NUCLEOTIDE SEQUENCE [LARGE SCALE GENOMIC DNA]</scope>
    <source>
        <strain evidence="4 5">CY03</strain>
    </source>
</reference>
<comment type="caution">
    <text evidence="4">The sequence shown here is derived from an EMBL/GenBank/DDBJ whole genome shotgun (WGS) entry which is preliminary data.</text>
</comment>
<protein>
    <submittedName>
        <fullName evidence="4">Response regulator</fullName>
    </submittedName>
</protein>
<keyword evidence="1 2" id="KW-0597">Phosphoprotein</keyword>
<proteinExistence type="predicted"/>
<dbReference type="EMBL" id="QWJJ01000003">
    <property type="protein sequence ID" value="RII39866.1"/>
    <property type="molecule type" value="Genomic_DNA"/>
</dbReference>
<dbReference type="PANTHER" id="PTHR44591">
    <property type="entry name" value="STRESS RESPONSE REGULATOR PROTEIN 1"/>
    <property type="match status" value="1"/>
</dbReference>
<dbReference type="Proteomes" id="UP000265848">
    <property type="component" value="Unassembled WGS sequence"/>
</dbReference>
<dbReference type="SMART" id="SM00448">
    <property type="entry name" value="REC"/>
    <property type="match status" value="1"/>
</dbReference>
<evidence type="ECO:0000259" key="3">
    <source>
        <dbReference type="PROSITE" id="PS50110"/>
    </source>
</evidence>
<dbReference type="RefSeq" id="WP_119397747.1">
    <property type="nucleotide sequence ID" value="NZ_QWJJ01000003.1"/>
</dbReference>
<sequence length="137" mass="14784">MARILLMEDDQDQAELLAMILIREGHDVTVTADAAAAIDRVGQERFDLVVSDLFVRQKGVLVSNGGLRLIGYIRNGARKGEQATAFDVPVIALSGVMGGPTDSHFLKIAESVGANRRLEKPVSPSYLNDVINELLAP</sequence>
<accession>A0A399JB48</accession>
<feature type="domain" description="Response regulatory" evidence="3">
    <location>
        <begin position="3"/>
        <end position="135"/>
    </location>
</feature>
<gene>
    <name evidence="4" type="ORF">DL237_03955</name>
</gene>
<dbReference type="SUPFAM" id="SSF52172">
    <property type="entry name" value="CheY-like"/>
    <property type="match status" value="1"/>
</dbReference>